<feature type="coiled-coil region" evidence="1">
    <location>
        <begin position="65"/>
        <end position="118"/>
    </location>
</feature>
<sequence length="200" mass="23922">MIFKKKEFFLLIFLIFLQSCSGGRIGNFLESSFNDLDKTSKNQDLQNNLLNKNDINLEKENKKFNDKKNKKIKKVEKQKNFQENKNDINLEKENKKFNDKKNKKIKKVEKQKNVQENKNDINLEKENKKFNDKKNKKIKNLSKKRKIELQSYKIIFILKDVDPKDPTEELSSILSNSEVNFEIEKIERIFNSKNKNMNKN</sequence>
<evidence type="ECO:0000256" key="1">
    <source>
        <dbReference type="SAM" id="Coils"/>
    </source>
</evidence>
<dbReference type="EMBL" id="JAEPLE010000007">
    <property type="protein sequence ID" value="MBO6988968.1"/>
    <property type="molecule type" value="Genomic_DNA"/>
</dbReference>
<accession>A0A9D9G3C8</accession>
<proteinExistence type="predicted"/>
<name>A0A9D9G3C8_PROMR</name>
<comment type="caution">
    <text evidence="2">The sequence shown here is derived from an EMBL/GenBank/DDBJ whole genome shotgun (WGS) entry which is preliminary data.</text>
</comment>
<dbReference type="PROSITE" id="PS51257">
    <property type="entry name" value="PROKAR_LIPOPROTEIN"/>
    <property type="match status" value="1"/>
</dbReference>
<keyword evidence="1" id="KW-0175">Coiled coil</keyword>
<protein>
    <recommendedName>
        <fullName evidence="3">Lipoprotein</fullName>
    </recommendedName>
</protein>
<evidence type="ECO:0008006" key="3">
    <source>
        <dbReference type="Google" id="ProtNLM"/>
    </source>
</evidence>
<gene>
    <name evidence="2" type="ORF">JJ833_08905</name>
</gene>
<organism evidence="2">
    <name type="scientific">Prochlorococcus marinus XMU1424</name>
    <dbReference type="NCBI Taxonomy" id="2774497"/>
    <lineage>
        <taxon>Bacteria</taxon>
        <taxon>Bacillati</taxon>
        <taxon>Cyanobacteriota</taxon>
        <taxon>Cyanophyceae</taxon>
        <taxon>Synechococcales</taxon>
        <taxon>Prochlorococcaceae</taxon>
        <taxon>Prochlorococcus</taxon>
    </lineage>
</organism>
<reference evidence="2" key="1">
    <citation type="journal article" date="2021" name="Front. Mar. Sci.">
        <title>Genomes of Diverse Isolates of Prochlorococcus High-Light-Adapted Clade II in the Western Pacific Ocean.</title>
        <authorList>
            <person name="Yan W."/>
            <person name="Feng X."/>
            <person name="Zhang W."/>
            <person name="Nawaz M.Z."/>
            <person name="Luo T."/>
            <person name="Zhang R."/>
            <person name="Jiao N."/>
        </authorList>
    </citation>
    <scope>NUCLEOTIDE SEQUENCE</scope>
    <source>
        <strain evidence="2">XMU1424</strain>
    </source>
</reference>
<dbReference type="AlphaFoldDB" id="A0A9D9G3C8"/>
<evidence type="ECO:0000313" key="2">
    <source>
        <dbReference type="EMBL" id="MBO6988968.1"/>
    </source>
</evidence>